<dbReference type="PROSITE" id="PS51257">
    <property type="entry name" value="PROKAR_LIPOPROTEIN"/>
    <property type="match status" value="1"/>
</dbReference>
<dbReference type="Gene3D" id="3.40.50.10300">
    <property type="entry name" value="CoaB-like"/>
    <property type="match status" value="1"/>
</dbReference>
<dbReference type="InterPro" id="IPR007085">
    <property type="entry name" value="DNA/pantothenate-metab_flavo_C"/>
</dbReference>
<dbReference type="SUPFAM" id="SSF102645">
    <property type="entry name" value="CoaB-like"/>
    <property type="match status" value="1"/>
</dbReference>
<organism evidence="7">
    <name type="scientific">uncultured Chloroflexota bacterium</name>
    <dbReference type="NCBI Taxonomy" id="166587"/>
    <lineage>
        <taxon>Bacteria</taxon>
        <taxon>Bacillati</taxon>
        <taxon>Chloroflexota</taxon>
        <taxon>environmental samples</taxon>
    </lineage>
</organism>
<keyword evidence="2 3" id="KW-0456">Lyase</keyword>
<dbReference type="PANTHER" id="PTHR14359:SF6">
    <property type="entry name" value="PHOSPHOPANTOTHENOYLCYSTEINE DECARBOXYLASE"/>
    <property type="match status" value="1"/>
</dbReference>
<dbReference type="Pfam" id="PF04127">
    <property type="entry name" value="DFP"/>
    <property type="match status" value="1"/>
</dbReference>
<keyword evidence="1 3" id="KW-0210">Decarboxylase</keyword>
<feature type="binding site" evidence="3">
    <location>
        <position position="325"/>
    </location>
    <ligand>
        <name>CTP</name>
        <dbReference type="ChEBI" id="CHEBI:37563"/>
    </ligand>
</feature>
<accession>A0A6J4IDX9</accession>
<dbReference type="GO" id="GO:0015941">
    <property type="term" value="P:pantothenate catabolic process"/>
    <property type="evidence" value="ECO:0007669"/>
    <property type="project" value="InterPro"/>
</dbReference>
<keyword evidence="3" id="KW-0511">Multifunctional enzyme</keyword>
<comment type="caution">
    <text evidence="3">Lacks conserved residue(s) required for the propagation of feature annotation.</text>
</comment>
<dbReference type="GO" id="GO:0004633">
    <property type="term" value="F:phosphopantothenoylcysteine decarboxylase activity"/>
    <property type="evidence" value="ECO:0007669"/>
    <property type="project" value="UniProtKB-UniRule"/>
</dbReference>
<reference evidence="7" key="1">
    <citation type="submission" date="2020-02" db="EMBL/GenBank/DDBJ databases">
        <authorList>
            <person name="Meier V. D."/>
        </authorList>
    </citation>
    <scope>NUCLEOTIDE SEQUENCE</scope>
    <source>
        <strain evidence="7">AVDCRST_MAG77</strain>
    </source>
</reference>
<dbReference type="UniPathway" id="UPA00241">
    <property type="reaction ID" value="UER00353"/>
</dbReference>
<name>A0A6J4IDX9_9CHLR</name>
<keyword evidence="3" id="KW-0460">Magnesium</keyword>
<dbReference type="InterPro" id="IPR003382">
    <property type="entry name" value="Flavoprotein"/>
</dbReference>
<keyword evidence="3" id="KW-0479">Metal-binding</keyword>
<comment type="pathway">
    <text evidence="3 4">Cofactor biosynthesis; coenzyme A biosynthesis; CoA from (R)-pantothenate: step 3/5.</text>
</comment>
<feature type="binding site" evidence="3">
    <location>
        <position position="280"/>
    </location>
    <ligand>
        <name>CTP</name>
        <dbReference type="ChEBI" id="CHEBI:37563"/>
    </ligand>
</feature>
<dbReference type="PANTHER" id="PTHR14359">
    <property type="entry name" value="HOMO-OLIGOMERIC FLAVIN CONTAINING CYS DECARBOXYLASE FAMILY"/>
    <property type="match status" value="1"/>
</dbReference>
<keyword evidence="3 4" id="KW-0285">Flavoprotein</keyword>
<dbReference type="GO" id="GO:0015937">
    <property type="term" value="P:coenzyme A biosynthetic process"/>
    <property type="evidence" value="ECO:0007669"/>
    <property type="project" value="UniProtKB-UniRule"/>
</dbReference>
<feature type="binding site" evidence="3">
    <location>
        <position position="339"/>
    </location>
    <ligand>
        <name>CTP</name>
        <dbReference type="ChEBI" id="CHEBI:37563"/>
    </ligand>
</feature>
<evidence type="ECO:0000259" key="5">
    <source>
        <dbReference type="Pfam" id="PF02441"/>
    </source>
</evidence>
<evidence type="ECO:0000256" key="3">
    <source>
        <dbReference type="HAMAP-Rule" id="MF_02225"/>
    </source>
</evidence>
<dbReference type="AlphaFoldDB" id="A0A6J4IDX9"/>
<comment type="function">
    <text evidence="3">Catalyzes two sequential steps in the biosynthesis of coenzyme A. In the first step cysteine is conjugated to 4'-phosphopantothenate to form 4-phosphopantothenoylcysteine. In the second step the latter compound is decarboxylated to form 4'-phosphopantotheine.</text>
</comment>
<dbReference type="GO" id="GO:0010181">
    <property type="term" value="F:FMN binding"/>
    <property type="evidence" value="ECO:0007669"/>
    <property type="project" value="UniProtKB-UniRule"/>
</dbReference>
<dbReference type="EC" id="4.1.1.36" evidence="3"/>
<comment type="cofactor">
    <cofactor evidence="3">
        <name>FMN</name>
        <dbReference type="ChEBI" id="CHEBI:58210"/>
    </cofactor>
    <text evidence="3">Binds 1 FMN per subunit.</text>
</comment>
<evidence type="ECO:0000259" key="6">
    <source>
        <dbReference type="Pfam" id="PF04127"/>
    </source>
</evidence>
<dbReference type="Pfam" id="PF02441">
    <property type="entry name" value="Flavoprotein"/>
    <property type="match status" value="1"/>
</dbReference>
<comment type="similarity">
    <text evidence="3 4">In the C-terminal section; belongs to the PPC synthetase family.</text>
</comment>
<proteinExistence type="inferred from homology"/>
<dbReference type="NCBIfam" id="TIGR00521">
    <property type="entry name" value="coaBC_dfp"/>
    <property type="match status" value="1"/>
</dbReference>
<dbReference type="GO" id="GO:0046872">
    <property type="term" value="F:metal ion binding"/>
    <property type="evidence" value="ECO:0007669"/>
    <property type="project" value="UniProtKB-KW"/>
</dbReference>
<evidence type="ECO:0000256" key="2">
    <source>
        <dbReference type="ARBA" id="ARBA00023239"/>
    </source>
</evidence>
<evidence type="ECO:0000256" key="1">
    <source>
        <dbReference type="ARBA" id="ARBA00022793"/>
    </source>
</evidence>
<feature type="domain" description="Flavoprotein" evidence="5">
    <location>
        <begin position="7"/>
        <end position="174"/>
    </location>
</feature>
<evidence type="ECO:0000313" key="7">
    <source>
        <dbReference type="EMBL" id="CAA9249224.1"/>
    </source>
</evidence>
<comment type="catalytic activity">
    <reaction evidence="3 4">
        <text>N-[(R)-4-phosphopantothenoyl]-L-cysteine + H(+) = (R)-4'-phosphopantetheine + CO2</text>
        <dbReference type="Rhea" id="RHEA:16793"/>
        <dbReference type="ChEBI" id="CHEBI:15378"/>
        <dbReference type="ChEBI" id="CHEBI:16526"/>
        <dbReference type="ChEBI" id="CHEBI:59458"/>
        <dbReference type="ChEBI" id="CHEBI:61723"/>
        <dbReference type="EC" id="4.1.1.36"/>
    </reaction>
</comment>
<comment type="similarity">
    <text evidence="3 4">In the N-terminal section; belongs to the HFCD (homo-oligomeric flavin containing Cys decarboxylase) superfamily.</text>
</comment>
<feature type="binding site" evidence="3">
    <location>
        <position position="290"/>
    </location>
    <ligand>
        <name>CTP</name>
        <dbReference type="ChEBI" id="CHEBI:37563"/>
    </ligand>
</feature>
<feature type="region of interest" description="Phosphopantothenate--cysteine ligase" evidence="3">
    <location>
        <begin position="192"/>
        <end position="403"/>
    </location>
</feature>
<comment type="cofactor">
    <cofactor evidence="3">
        <name>Mg(2+)</name>
        <dbReference type="ChEBI" id="CHEBI:18420"/>
    </cofactor>
</comment>
<dbReference type="EMBL" id="CADCTC010000122">
    <property type="protein sequence ID" value="CAA9249224.1"/>
    <property type="molecule type" value="Genomic_DNA"/>
</dbReference>
<feature type="domain" description="DNA/pantothenate metabolism flavoprotein C-terminal" evidence="6">
    <location>
        <begin position="187"/>
        <end position="397"/>
    </location>
</feature>
<dbReference type="SUPFAM" id="SSF52507">
    <property type="entry name" value="Homo-oligomeric flavin-containing Cys decarboxylases, HFCD"/>
    <property type="match status" value="1"/>
</dbReference>
<dbReference type="EC" id="6.3.2.5" evidence="3"/>
<dbReference type="InterPro" id="IPR005252">
    <property type="entry name" value="CoaBC"/>
</dbReference>
<comment type="pathway">
    <text evidence="3 4">Cofactor biosynthesis; coenzyme A biosynthesis; CoA from (R)-pantothenate: step 2/5.</text>
</comment>
<dbReference type="Gene3D" id="3.40.50.1950">
    <property type="entry name" value="Flavin prenyltransferase-like"/>
    <property type="match status" value="1"/>
</dbReference>
<keyword evidence="3 4" id="KW-0288">FMN</keyword>
<feature type="region of interest" description="Phosphopantothenoylcysteine decarboxylase" evidence="3">
    <location>
        <begin position="1"/>
        <end position="191"/>
    </location>
</feature>
<dbReference type="HAMAP" id="MF_02225">
    <property type="entry name" value="CoaBC"/>
    <property type="match status" value="1"/>
</dbReference>
<dbReference type="InterPro" id="IPR035929">
    <property type="entry name" value="CoaB-like_sf"/>
</dbReference>
<protein>
    <recommendedName>
        <fullName evidence="3">Coenzyme A biosynthesis bifunctional protein CoaBC</fullName>
    </recommendedName>
    <alternativeName>
        <fullName evidence="3">DNA/pantothenate metabolism flavoprotein</fullName>
    </alternativeName>
    <alternativeName>
        <fullName evidence="3">Phosphopantothenoylcysteine synthetase/decarboxylase</fullName>
        <shortName evidence="3">PPCS-PPCDC</shortName>
    </alternativeName>
    <domain>
        <recommendedName>
            <fullName evidence="3">Phosphopantothenoylcysteine decarboxylase</fullName>
            <shortName evidence="3">PPC decarboxylase</shortName>
            <shortName evidence="3">PPC-DC</shortName>
            <ecNumber evidence="3">4.1.1.36</ecNumber>
        </recommendedName>
        <alternativeName>
            <fullName evidence="3">CoaC</fullName>
        </alternativeName>
    </domain>
    <domain>
        <recommendedName>
            <fullName evidence="3">Phosphopantothenate--cysteine ligase</fullName>
            <ecNumber evidence="3">6.3.2.5</ecNumber>
        </recommendedName>
        <alternativeName>
            <fullName evidence="3">CoaB</fullName>
        </alternativeName>
        <alternativeName>
            <fullName evidence="3">Phosphopantothenoylcysteine synthetase</fullName>
            <shortName evidence="3">PPC synthetase</shortName>
            <shortName evidence="3">PPC-S</shortName>
        </alternativeName>
    </domain>
</protein>
<sequence length="403" mass="42584">MGSVKGKRIVLGVTGSIACFKAAQLCSTLVQLGAEVDVVLTEAAQQFIAPLTFQSLTRRPVYSDLYDVLPDLSSAHVELGMRADALVVCPTSATTLARLARGSAEDMLSCTALASTAPLVIAPAMNVNMWSHPATQANVALLRERGAIQVGPVEGRLAEGISGMGRLAPLEDVIAGIRVALGRPGALAGRRVVVSAGGTQEPIDPVRYVGNRSSGKMGYAIAEAARDRGAQVSLVSGPSALAAPWGVEVRRVETAMQMRDALVETVNGADVLVMAAAVADFRPDDPAEHKIKKTDADLSLRLVRNVDFSGDIARQGGPALVKVYFAAETRDLVTYGEQKLRRLQADLLVANDVTEPGSGFGTDTNRVILLGRDGSRQDLPLLTKDEVAEQILNRVERLLSGQS</sequence>
<keyword evidence="3 4" id="KW-0436">Ligase</keyword>
<dbReference type="GO" id="GO:0071513">
    <property type="term" value="C:phosphopantothenoylcysteine decarboxylase complex"/>
    <property type="evidence" value="ECO:0007669"/>
    <property type="project" value="TreeGrafter"/>
</dbReference>
<dbReference type="GO" id="GO:0004632">
    <property type="term" value="F:phosphopantothenate--cysteine ligase activity"/>
    <property type="evidence" value="ECO:0007669"/>
    <property type="project" value="UniProtKB-UniRule"/>
</dbReference>
<gene>
    <name evidence="3" type="primary">coaBC</name>
    <name evidence="7" type="ORF">AVDCRST_MAG77-2080</name>
</gene>
<dbReference type="InterPro" id="IPR036551">
    <property type="entry name" value="Flavin_trans-like"/>
</dbReference>
<comment type="catalytic activity">
    <reaction evidence="3 4">
        <text>(R)-4'-phosphopantothenate + L-cysteine + CTP = N-[(R)-4-phosphopantothenoyl]-L-cysteine + CMP + diphosphate + H(+)</text>
        <dbReference type="Rhea" id="RHEA:19397"/>
        <dbReference type="ChEBI" id="CHEBI:10986"/>
        <dbReference type="ChEBI" id="CHEBI:15378"/>
        <dbReference type="ChEBI" id="CHEBI:33019"/>
        <dbReference type="ChEBI" id="CHEBI:35235"/>
        <dbReference type="ChEBI" id="CHEBI:37563"/>
        <dbReference type="ChEBI" id="CHEBI:59458"/>
        <dbReference type="ChEBI" id="CHEBI:60377"/>
        <dbReference type="EC" id="6.3.2.5"/>
    </reaction>
</comment>
<evidence type="ECO:0000256" key="4">
    <source>
        <dbReference type="RuleBase" id="RU364078"/>
    </source>
</evidence>
<comment type="function">
    <text evidence="4">Catalyzes two steps in the biosynthesis of coenzyme A. In the first step cysteine is conjugated to 4'-phosphopantothenate to form 4-phosphopantothenoylcysteine, in the latter compound is decarboxylated to form 4'-phosphopantotheine.</text>
</comment>